<comment type="caution">
    <text evidence="3">The sequence shown here is derived from an EMBL/GenBank/DDBJ whole genome shotgun (WGS) entry which is preliminary data.</text>
</comment>
<gene>
    <name evidence="3" type="ORF">Q757_04820</name>
</gene>
<evidence type="ECO:0000313" key="4">
    <source>
        <dbReference type="Proteomes" id="UP000030023"/>
    </source>
</evidence>
<keyword evidence="1" id="KW-0520">NAD</keyword>
<organism evidence="3 4">
    <name type="scientific">Oenococcus alcoholitolerans</name>
    <dbReference type="NCBI Taxonomy" id="931074"/>
    <lineage>
        <taxon>Bacteria</taxon>
        <taxon>Bacillati</taxon>
        <taxon>Bacillota</taxon>
        <taxon>Bacilli</taxon>
        <taxon>Lactobacillales</taxon>
        <taxon>Lactobacillaceae</taxon>
        <taxon>Oenococcus</taxon>
    </lineage>
</organism>
<dbReference type="Gene3D" id="3.40.50.720">
    <property type="entry name" value="NAD(P)-binding Rossmann-like Domain"/>
    <property type="match status" value="2"/>
</dbReference>
<name>A0ABR4XRM0_9LACO</name>
<evidence type="ECO:0000259" key="2">
    <source>
        <dbReference type="Pfam" id="PF00389"/>
    </source>
</evidence>
<dbReference type="Proteomes" id="UP000030023">
    <property type="component" value="Unassembled WGS sequence"/>
</dbReference>
<accession>A0ABR4XRM0</accession>
<dbReference type="InterPro" id="IPR058205">
    <property type="entry name" value="D-LDH-like"/>
</dbReference>
<keyword evidence="4" id="KW-1185">Reference proteome</keyword>
<proteinExistence type="predicted"/>
<sequence length="147" mass="16316">MSFKITAYGVRSNEVESFNKLNKYDFELNLLSENLAADNVQTAAGSDAVLLRGNNLADKRNLDRLNEMGIKYVFTRTVGYNHIDVAAAKANGQLVAYVPGYSPYSVAELAFTLGLTLQRNTALAAYRSSQKDFRVQPDEFATEIHDL</sequence>
<evidence type="ECO:0000256" key="1">
    <source>
        <dbReference type="ARBA" id="ARBA00023027"/>
    </source>
</evidence>
<dbReference type="PANTHER" id="PTHR43026">
    <property type="entry name" value="2-HYDROXYACID DEHYDROGENASE HOMOLOG 1-RELATED"/>
    <property type="match status" value="1"/>
</dbReference>
<dbReference type="Pfam" id="PF00389">
    <property type="entry name" value="2-Hacid_dh"/>
    <property type="match status" value="1"/>
</dbReference>
<reference evidence="3 4" key="1">
    <citation type="journal article" date="2014" name="Antonie Van Leeuwenhoek">
        <title>Oenococcus alcoholitolerans sp. nov., a lactic acid bacteria isolated from cachaca and ethanol fermentation processes.</title>
        <authorList>
            <person name="Badotti F."/>
            <person name="Moreira A.P."/>
            <person name="Tonon L.A."/>
            <person name="de Lucena B.T."/>
            <person name="Gomes Fde C."/>
            <person name="Kruger R."/>
            <person name="Thompson C.C."/>
            <person name="de Morais M.A.Jr."/>
            <person name="Rosa C.A."/>
            <person name="Thompson F.L."/>
        </authorList>
    </citation>
    <scope>NUCLEOTIDE SEQUENCE [LARGE SCALE GENOMIC DNA]</scope>
    <source>
        <strain evidence="3 4">UFRJ-M7.2.18</strain>
    </source>
</reference>
<dbReference type="PANTHER" id="PTHR43026:SF1">
    <property type="entry name" value="2-HYDROXYACID DEHYDROGENASE HOMOLOG 1-RELATED"/>
    <property type="match status" value="1"/>
</dbReference>
<feature type="domain" description="D-isomer specific 2-hydroxyacid dehydrogenase catalytic" evidence="2">
    <location>
        <begin position="10"/>
        <end position="121"/>
    </location>
</feature>
<evidence type="ECO:0000313" key="3">
    <source>
        <dbReference type="EMBL" id="KGO31821.1"/>
    </source>
</evidence>
<dbReference type="EMBL" id="AXCV01000196">
    <property type="protein sequence ID" value="KGO31821.1"/>
    <property type="molecule type" value="Genomic_DNA"/>
</dbReference>
<feature type="non-terminal residue" evidence="3">
    <location>
        <position position="147"/>
    </location>
</feature>
<protein>
    <recommendedName>
        <fullName evidence="2">D-isomer specific 2-hydroxyacid dehydrogenase catalytic domain-containing protein</fullName>
    </recommendedName>
</protein>
<dbReference type="SUPFAM" id="SSF52283">
    <property type="entry name" value="Formate/glycerate dehydrogenase catalytic domain-like"/>
    <property type="match status" value="1"/>
</dbReference>
<dbReference type="InterPro" id="IPR006139">
    <property type="entry name" value="D-isomer_2_OHA_DH_cat_dom"/>
</dbReference>